<comment type="caution">
    <text evidence="1">The sequence shown here is derived from an EMBL/GenBank/DDBJ whole genome shotgun (WGS) entry which is preliminary data.</text>
</comment>
<dbReference type="Proteomes" id="UP000324222">
    <property type="component" value="Unassembled WGS sequence"/>
</dbReference>
<organism evidence="1 2">
    <name type="scientific">Portunus trituberculatus</name>
    <name type="common">Swimming crab</name>
    <name type="synonym">Neptunus trituberculatus</name>
    <dbReference type="NCBI Taxonomy" id="210409"/>
    <lineage>
        <taxon>Eukaryota</taxon>
        <taxon>Metazoa</taxon>
        <taxon>Ecdysozoa</taxon>
        <taxon>Arthropoda</taxon>
        <taxon>Crustacea</taxon>
        <taxon>Multicrustacea</taxon>
        <taxon>Malacostraca</taxon>
        <taxon>Eumalacostraca</taxon>
        <taxon>Eucarida</taxon>
        <taxon>Decapoda</taxon>
        <taxon>Pleocyemata</taxon>
        <taxon>Brachyura</taxon>
        <taxon>Eubrachyura</taxon>
        <taxon>Portunoidea</taxon>
        <taxon>Portunidae</taxon>
        <taxon>Portuninae</taxon>
        <taxon>Portunus</taxon>
    </lineage>
</organism>
<keyword evidence="2" id="KW-1185">Reference proteome</keyword>
<accession>A0A5B7IVV2</accession>
<evidence type="ECO:0000313" key="1">
    <source>
        <dbReference type="EMBL" id="MPC89671.1"/>
    </source>
</evidence>
<sequence length="52" mass="5808">MRALGSEGSPSGRVRIMSTVRVQFGLPHSGQRFPSGWAFRYEVPQKSIPFTL</sequence>
<evidence type="ECO:0000313" key="2">
    <source>
        <dbReference type="Proteomes" id="UP000324222"/>
    </source>
</evidence>
<gene>
    <name evidence="1" type="ORF">E2C01_084625</name>
</gene>
<name>A0A5B7IVV2_PORTR</name>
<reference evidence="1 2" key="1">
    <citation type="submission" date="2019-05" db="EMBL/GenBank/DDBJ databases">
        <title>Another draft genome of Portunus trituberculatus and its Hox gene families provides insights of decapod evolution.</title>
        <authorList>
            <person name="Jeong J.-H."/>
            <person name="Song I."/>
            <person name="Kim S."/>
            <person name="Choi T."/>
            <person name="Kim D."/>
            <person name="Ryu S."/>
            <person name="Kim W."/>
        </authorList>
    </citation>
    <scope>NUCLEOTIDE SEQUENCE [LARGE SCALE GENOMIC DNA]</scope>
    <source>
        <tissue evidence="1">Muscle</tissue>
    </source>
</reference>
<protein>
    <submittedName>
        <fullName evidence="1">Uncharacterized protein</fullName>
    </submittedName>
</protein>
<proteinExistence type="predicted"/>
<dbReference type="EMBL" id="VSRR010081795">
    <property type="protein sequence ID" value="MPC89671.1"/>
    <property type="molecule type" value="Genomic_DNA"/>
</dbReference>
<dbReference type="AlphaFoldDB" id="A0A5B7IVV2"/>